<dbReference type="RefSeq" id="WP_012753866.1">
    <property type="nucleotide sequence ID" value="NC_012811.1"/>
</dbReference>
<geneLocation type="plasmid" evidence="1 2">
    <name>megaplasmid</name>
</geneLocation>
<organism evidence="1 2">
    <name type="scientific">Methylorubrum extorquens (strain ATCC 14718 / DSM 1338 / JCM 2805 / NCIMB 9133 / AM1)</name>
    <name type="common">Methylobacterium extorquens</name>
    <dbReference type="NCBI Taxonomy" id="272630"/>
    <lineage>
        <taxon>Bacteria</taxon>
        <taxon>Pseudomonadati</taxon>
        <taxon>Pseudomonadota</taxon>
        <taxon>Alphaproteobacteria</taxon>
        <taxon>Hyphomicrobiales</taxon>
        <taxon>Methylobacteriaceae</taxon>
        <taxon>Methylorubrum</taxon>
    </lineage>
</organism>
<dbReference type="HOGENOM" id="CLU_784841_0_0_5"/>
<accession>C5B4N0</accession>
<keyword evidence="1" id="KW-0614">Plasmid</keyword>
<sequence>MNSRLKERLDNLPDPGHLGWVTLSIEPSVQTAIRQAVFHAGRASAAYDASGLGTAVDALRRRREALYSAEAEGFAPVAMTELCRLLSEDAATHVEKNARFAKAAHGALVREAGLRASHLGSVDLFDLADDLAAGLLGAGRSLRPDPSDLSGSRAETAADMQAVVQAMSEALADAERSGEPAEAAEFLRWILRRPDLNQADRHARRLVRLLSLRLSHRTLGFPAGLSRGIAQHRGALLEASEDRETFQRVLFAHWRLDLEGAARQIGDVERLRRNLVDDVHRRYRRRSPLIEPMVDYLLSNPVSSIGSAARTLDITGRGAGLIFSRLTAAGILRQQDDRQKNRTFVCTRAAEAV</sequence>
<dbReference type="Proteomes" id="UP000009081">
    <property type="component" value="Plasmid megaplasmid"/>
</dbReference>
<dbReference type="AlphaFoldDB" id="C5B4N0"/>
<evidence type="ECO:0000313" key="2">
    <source>
        <dbReference type="Proteomes" id="UP000009081"/>
    </source>
</evidence>
<dbReference type="KEGG" id="mea:Mex_2p0565"/>
<name>C5B4N0_METEA</name>
<protein>
    <recommendedName>
        <fullName evidence="3">HTH DNA binding domain-containing protein</fullName>
    </recommendedName>
</protein>
<gene>
    <name evidence="1" type="ordered locus">MexAM1_META2p0565</name>
</gene>
<reference evidence="1 2" key="1">
    <citation type="journal article" date="2009" name="PLoS ONE">
        <title>Methylobacterium genome sequences: a reference blueprint to investigate microbial metabolism of C1 compounds from natural and industrial sources.</title>
        <authorList>
            <person name="Vuilleumier S."/>
            <person name="Chistoserdova L."/>
            <person name="Lee M.-C."/>
            <person name="Bringel F."/>
            <person name="Lajus A."/>
            <person name="Zhou Y."/>
            <person name="Gourion B."/>
            <person name="Barbe V."/>
            <person name="Chang J."/>
            <person name="Cruveiller S."/>
            <person name="Dossat C."/>
            <person name="Gillett W."/>
            <person name="Gruffaz C."/>
            <person name="Haugen E."/>
            <person name="Hourcade E."/>
            <person name="Levy R."/>
            <person name="Mangenot S."/>
            <person name="Muller E."/>
            <person name="Nadalig T."/>
            <person name="Pagni M."/>
            <person name="Penny C."/>
            <person name="Peyraud R."/>
            <person name="Robinson D.G."/>
            <person name="Roche D."/>
            <person name="Rouy Z."/>
            <person name="Saenampechek C."/>
            <person name="Salvignol G."/>
            <person name="Vallenet D."/>
            <person name="Wu Z."/>
            <person name="Marx C.J."/>
            <person name="Vorholt J.A."/>
            <person name="Olson M.V."/>
            <person name="Kaul R."/>
            <person name="Weissenbach J."/>
            <person name="Medigue C."/>
            <person name="Lidstrom M.E."/>
        </authorList>
    </citation>
    <scope>NUCLEOTIDE SEQUENCE [LARGE SCALE GENOMIC DNA]</scope>
    <source>
        <strain evidence="2">ATCC 14718 / DSM 1338 / JCM 2805 / NCIMB 9133 / AM1</strain>
    </source>
</reference>
<proteinExistence type="predicted"/>
<keyword evidence="2" id="KW-1185">Reference proteome</keyword>
<evidence type="ECO:0008006" key="3">
    <source>
        <dbReference type="Google" id="ProtNLM"/>
    </source>
</evidence>
<evidence type="ECO:0000313" key="1">
    <source>
        <dbReference type="EMBL" id="ACS43412.1"/>
    </source>
</evidence>
<dbReference type="EMBL" id="CP001511">
    <property type="protein sequence ID" value="ACS43412.1"/>
    <property type="molecule type" value="Genomic_DNA"/>
</dbReference>